<protein>
    <submittedName>
        <fullName evidence="1">Uncharacterized protein</fullName>
    </submittedName>
</protein>
<sequence>MDLDYSDRILESFAKDISEKNSVDQNIDELIKFIHHLFHLDVSANDELNIIYFGEFVDIICGEESKKEKIQRLSSRLKQLIITAGPAKISERLKEFSNSQDKYPISLESRTSQEPTKNSTRFLDILISKDPNYESMSSEIISRENDFTSASCYPEVGDILSGIIQSLKTIHNLNPYTHTKIIELEIVMIESSINTAYGIIMDLGNNVCEKEWTENHKTISSIEIYFMKIKNEFLKLVEYYD</sequence>
<accession>A0A3G5AE56</accession>
<gene>
    <name evidence="1" type="ORF">Satyrvirus20_13</name>
</gene>
<dbReference type="EMBL" id="MK072456">
    <property type="protein sequence ID" value="AYV85506.1"/>
    <property type="molecule type" value="Genomic_DNA"/>
</dbReference>
<proteinExistence type="predicted"/>
<name>A0A3G5AE56_9VIRU</name>
<organism evidence="1">
    <name type="scientific">Satyrvirus sp</name>
    <dbReference type="NCBI Taxonomy" id="2487771"/>
    <lineage>
        <taxon>Viruses</taxon>
        <taxon>Varidnaviria</taxon>
        <taxon>Bamfordvirae</taxon>
        <taxon>Nucleocytoviricota</taxon>
        <taxon>Megaviricetes</taxon>
        <taxon>Imitervirales</taxon>
        <taxon>Mimiviridae</taxon>
        <taxon>Megamimivirinae</taxon>
    </lineage>
</organism>
<evidence type="ECO:0000313" key="1">
    <source>
        <dbReference type="EMBL" id="AYV85506.1"/>
    </source>
</evidence>
<reference evidence="1" key="1">
    <citation type="submission" date="2018-10" db="EMBL/GenBank/DDBJ databases">
        <title>Hidden diversity of soil giant viruses.</title>
        <authorList>
            <person name="Schulz F."/>
            <person name="Alteio L."/>
            <person name="Goudeau D."/>
            <person name="Ryan E.M."/>
            <person name="Malmstrom R.R."/>
            <person name="Blanchard J."/>
            <person name="Woyke T."/>
        </authorList>
    </citation>
    <scope>NUCLEOTIDE SEQUENCE</scope>
    <source>
        <strain evidence="1">SAV1</strain>
    </source>
</reference>